<dbReference type="GO" id="GO:0019867">
    <property type="term" value="C:outer membrane"/>
    <property type="evidence" value="ECO:0007669"/>
    <property type="project" value="InterPro"/>
</dbReference>
<organism evidence="1 2">
    <name type="scientific">Microbulbifer marinus</name>
    <dbReference type="NCBI Taxonomy" id="658218"/>
    <lineage>
        <taxon>Bacteria</taxon>
        <taxon>Pseudomonadati</taxon>
        <taxon>Pseudomonadota</taxon>
        <taxon>Gammaproteobacteria</taxon>
        <taxon>Cellvibrionales</taxon>
        <taxon>Microbulbiferaceae</taxon>
        <taxon>Microbulbifer</taxon>
    </lineage>
</organism>
<evidence type="ECO:0000313" key="1">
    <source>
        <dbReference type="EMBL" id="SDZ75470.1"/>
    </source>
</evidence>
<dbReference type="STRING" id="658218.SAMN05216562_0044"/>
<dbReference type="EMBL" id="FNQO01000001">
    <property type="protein sequence ID" value="SDZ75470.1"/>
    <property type="molecule type" value="Genomic_DNA"/>
</dbReference>
<dbReference type="PROSITE" id="PS00695">
    <property type="entry name" value="ENT_VIR_OMP_2"/>
    <property type="match status" value="1"/>
</dbReference>
<reference evidence="2" key="1">
    <citation type="submission" date="2016-10" db="EMBL/GenBank/DDBJ databases">
        <authorList>
            <person name="Varghese N."/>
            <person name="Submissions S."/>
        </authorList>
    </citation>
    <scope>NUCLEOTIDE SEQUENCE [LARGE SCALE GENOMIC DNA]</scope>
    <source>
        <strain evidence="2">CGMCC 1.10657</strain>
    </source>
</reference>
<dbReference type="Pfam" id="PF03922">
    <property type="entry name" value="OmpW"/>
    <property type="match status" value="1"/>
</dbReference>
<dbReference type="Gene3D" id="2.40.160.20">
    <property type="match status" value="1"/>
</dbReference>
<evidence type="ECO:0000313" key="2">
    <source>
        <dbReference type="Proteomes" id="UP000198658"/>
    </source>
</evidence>
<dbReference type="InterPro" id="IPR000758">
    <property type="entry name" value="Enterovir_OMP"/>
</dbReference>
<dbReference type="Proteomes" id="UP000198658">
    <property type="component" value="Unassembled WGS sequence"/>
</dbReference>
<dbReference type="PANTHER" id="PTHR36920">
    <property type="match status" value="1"/>
</dbReference>
<proteinExistence type="predicted"/>
<protein>
    <submittedName>
        <fullName evidence="1">Outer membrane protein W</fullName>
    </submittedName>
</protein>
<dbReference type="SUPFAM" id="SSF56925">
    <property type="entry name" value="OMPA-like"/>
    <property type="match status" value="1"/>
</dbReference>
<gene>
    <name evidence="1" type="ORF">SAMN05216562_0044</name>
</gene>
<dbReference type="PANTHER" id="PTHR36920:SF1">
    <property type="entry name" value="OUTER MEMBRANE PROTEIN W"/>
    <property type="match status" value="1"/>
</dbReference>
<keyword evidence="2" id="KW-1185">Reference proteome</keyword>
<dbReference type="GO" id="GO:0044384">
    <property type="term" value="C:host outer membrane"/>
    <property type="evidence" value="ECO:0007669"/>
    <property type="project" value="InterPro"/>
</dbReference>
<sequence>MSSPEVLPAVYSAGTVMVRVGASYIEPDDDTGKWRFNRNVYPFLDGLRYDIDSETTWNVTAGFMPIDHFSVEVGYIGNSEHDVDLFGLQSPFERDRIKAGDIERRTGLLMFNWFPVCIESWVQPYVGIGGHYTDFDNVRFSFDANDYFALVSDGIGQARLFVEDTWGWAGQLGVDVMFGRDSNWLVNVAVQYLDVEFDADLHFTVPSEIDPRLFVNAARTDVEFDPWIYNLGIGYKF</sequence>
<dbReference type="InterPro" id="IPR011250">
    <property type="entry name" value="OMP/PagP_B-barrel"/>
</dbReference>
<accession>A0A1H3VL22</accession>
<dbReference type="InterPro" id="IPR005618">
    <property type="entry name" value="OMPW"/>
</dbReference>
<name>A0A1H3VL22_9GAMM</name>
<dbReference type="GO" id="GO:0055085">
    <property type="term" value="P:transmembrane transport"/>
    <property type="evidence" value="ECO:0007669"/>
    <property type="project" value="TreeGrafter"/>
</dbReference>
<dbReference type="AlphaFoldDB" id="A0A1H3VL22"/>